<dbReference type="NCBIfam" id="TIGR01855">
    <property type="entry name" value="IMP_synth_hisH"/>
    <property type="match status" value="1"/>
</dbReference>
<evidence type="ECO:0000313" key="16">
    <source>
        <dbReference type="Proteomes" id="UP000231292"/>
    </source>
</evidence>
<keyword evidence="6 12" id="KW-0378">Hydrolase</keyword>
<dbReference type="PROSITE" id="PS51273">
    <property type="entry name" value="GATASE_TYPE_1"/>
    <property type="match status" value="1"/>
</dbReference>
<gene>
    <name evidence="12 15" type="primary">hisH</name>
    <name evidence="15" type="ORF">COX41_02225</name>
</gene>
<comment type="function">
    <text evidence="12">IGPS catalyzes the conversion of PRFAR and glutamine to IGP, AICAR and glutamate. The HisH subunit catalyzes the hydrolysis of glutamine to glutamate and ammonia as part of the synthesis of IGP and AICAR. The resulting ammonia molecule is channeled to the active site of HisF.</text>
</comment>
<evidence type="ECO:0000256" key="10">
    <source>
        <dbReference type="ARBA" id="ARBA00047838"/>
    </source>
</evidence>
<dbReference type="HAMAP" id="MF_00278">
    <property type="entry name" value="HisH"/>
    <property type="match status" value="1"/>
</dbReference>
<dbReference type="UniPathway" id="UPA00031">
    <property type="reaction ID" value="UER00010"/>
</dbReference>
<dbReference type="EC" id="4.3.2.10" evidence="12"/>
<dbReference type="Gene3D" id="3.40.50.880">
    <property type="match status" value="1"/>
</dbReference>
<evidence type="ECO:0000256" key="1">
    <source>
        <dbReference type="ARBA" id="ARBA00004496"/>
    </source>
</evidence>
<feature type="active site" description="Nucleophile" evidence="12 13">
    <location>
        <position position="79"/>
    </location>
</feature>
<comment type="pathway">
    <text evidence="2 12">Amino-acid biosynthesis; L-histidine biosynthesis; L-histidine from 5-phospho-alpha-D-ribose 1-diphosphate: step 5/9.</text>
</comment>
<comment type="catalytic activity">
    <reaction evidence="10 12">
        <text>5-[(5-phospho-1-deoxy-D-ribulos-1-ylimino)methylamino]-1-(5-phospho-beta-D-ribosyl)imidazole-4-carboxamide + L-glutamine = D-erythro-1-(imidazol-4-yl)glycerol 3-phosphate + 5-amino-1-(5-phospho-beta-D-ribosyl)imidazole-4-carboxamide + L-glutamate + H(+)</text>
        <dbReference type="Rhea" id="RHEA:24793"/>
        <dbReference type="ChEBI" id="CHEBI:15378"/>
        <dbReference type="ChEBI" id="CHEBI:29985"/>
        <dbReference type="ChEBI" id="CHEBI:58278"/>
        <dbReference type="ChEBI" id="CHEBI:58359"/>
        <dbReference type="ChEBI" id="CHEBI:58475"/>
        <dbReference type="ChEBI" id="CHEBI:58525"/>
        <dbReference type="EC" id="4.3.2.10"/>
    </reaction>
</comment>
<dbReference type="AlphaFoldDB" id="A0A2G9YK00"/>
<evidence type="ECO:0000259" key="14">
    <source>
        <dbReference type="Pfam" id="PF00117"/>
    </source>
</evidence>
<evidence type="ECO:0000256" key="5">
    <source>
        <dbReference type="ARBA" id="ARBA00022605"/>
    </source>
</evidence>
<dbReference type="Proteomes" id="UP000231292">
    <property type="component" value="Unassembled WGS sequence"/>
</dbReference>
<evidence type="ECO:0000256" key="12">
    <source>
        <dbReference type="HAMAP-Rule" id="MF_00278"/>
    </source>
</evidence>
<dbReference type="InterPro" id="IPR029062">
    <property type="entry name" value="Class_I_gatase-like"/>
</dbReference>
<dbReference type="PANTHER" id="PTHR42701">
    <property type="entry name" value="IMIDAZOLE GLYCEROL PHOSPHATE SYNTHASE SUBUNIT HISH"/>
    <property type="match status" value="1"/>
</dbReference>
<comment type="caution">
    <text evidence="15">The sequence shown here is derived from an EMBL/GenBank/DDBJ whole genome shotgun (WGS) entry which is preliminary data.</text>
</comment>
<keyword evidence="4 12" id="KW-0963">Cytoplasm</keyword>
<comment type="catalytic activity">
    <reaction evidence="11 12">
        <text>L-glutamine + H2O = L-glutamate + NH4(+)</text>
        <dbReference type="Rhea" id="RHEA:15889"/>
        <dbReference type="ChEBI" id="CHEBI:15377"/>
        <dbReference type="ChEBI" id="CHEBI:28938"/>
        <dbReference type="ChEBI" id="CHEBI:29985"/>
        <dbReference type="ChEBI" id="CHEBI:58359"/>
        <dbReference type="EC" id="3.5.1.2"/>
    </reaction>
</comment>
<accession>A0A2G9YK00</accession>
<feature type="active site" evidence="12 13">
    <location>
        <position position="195"/>
    </location>
</feature>
<dbReference type="GO" id="GO:0004359">
    <property type="term" value="F:glutaminase activity"/>
    <property type="evidence" value="ECO:0007669"/>
    <property type="project" value="UniProtKB-EC"/>
</dbReference>
<proteinExistence type="inferred from homology"/>
<organism evidence="15 16">
    <name type="scientific">Candidatus Sherwoodlollariibacterium unditelluris</name>
    <dbReference type="NCBI Taxonomy" id="1974757"/>
    <lineage>
        <taxon>Bacteria</taxon>
        <taxon>Pseudomonadati</taxon>
        <taxon>Candidatus Omnitrophota</taxon>
        <taxon>Candidatus Sherwoodlollariibacterium</taxon>
    </lineage>
</organism>
<dbReference type="FunFam" id="3.40.50.880:FF:000009">
    <property type="entry name" value="Imidazole glycerol phosphate synthase subunit HisH"/>
    <property type="match status" value="1"/>
</dbReference>
<evidence type="ECO:0000256" key="4">
    <source>
        <dbReference type="ARBA" id="ARBA00022490"/>
    </source>
</evidence>
<evidence type="ECO:0000256" key="3">
    <source>
        <dbReference type="ARBA" id="ARBA00011152"/>
    </source>
</evidence>
<evidence type="ECO:0000256" key="13">
    <source>
        <dbReference type="PIRSR" id="PIRSR000495-1"/>
    </source>
</evidence>
<dbReference type="CDD" id="cd01748">
    <property type="entry name" value="GATase1_IGP_Synthase"/>
    <property type="match status" value="1"/>
</dbReference>
<comment type="subcellular location">
    <subcellularLocation>
        <location evidence="1 12">Cytoplasm</location>
    </subcellularLocation>
</comment>
<keyword evidence="9 12" id="KW-0456">Lyase</keyword>
<evidence type="ECO:0000256" key="11">
    <source>
        <dbReference type="ARBA" id="ARBA00049534"/>
    </source>
</evidence>
<dbReference type="EMBL" id="PCRK01000047">
    <property type="protein sequence ID" value="PIP19556.1"/>
    <property type="molecule type" value="Genomic_DNA"/>
</dbReference>
<evidence type="ECO:0000256" key="8">
    <source>
        <dbReference type="ARBA" id="ARBA00023102"/>
    </source>
</evidence>
<evidence type="ECO:0000256" key="2">
    <source>
        <dbReference type="ARBA" id="ARBA00005091"/>
    </source>
</evidence>
<comment type="subunit">
    <text evidence="3 12">Heterodimer of HisH and HisF.</text>
</comment>
<feature type="domain" description="Glutamine amidotransferase" evidence="14">
    <location>
        <begin position="4"/>
        <end position="209"/>
    </location>
</feature>
<dbReference type="EC" id="3.5.1.2" evidence="12"/>
<feature type="active site" evidence="12 13">
    <location>
        <position position="193"/>
    </location>
</feature>
<reference evidence="15 16" key="1">
    <citation type="submission" date="2017-09" db="EMBL/GenBank/DDBJ databases">
        <title>Depth-based differentiation of microbial function through sediment-hosted aquifers and enrichment of novel symbionts in the deep terrestrial subsurface.</title>
        <authorList>
            <person name="Probst A.J."/>
            <person name="Ladd B."/>
            <person name="Jarett J.K."/>
            <person name="Geller-Mcgrath D.E."/>
            <person name="Sieber C.M."/>
            <person name="Emerson J.B."/>
            <person name="Anantharaman K."/>
            <person name="Thomas B.C."/>
            <person name="Malmstrom R."/>
            <person name="Stieglmeier M."/>
            <person name="Klingl A."/>
            <person name="Woyke T."/>
            <person name="Ryan C.M."/>
            <person name="Banfield J.F."/>
        </authorList>
    </citation>
    <scope>NUCLEOTIDE SEQUENCE [LARGE SCALE GENOMIC DNA]</scope>
    <source>
        <strain evidence="15">CG23_combo_of_CG06-09_8_20_14_all_41_10</strain>
    </source>
</reference>
<dbReference type="SUPFAM" id="SSF52317">
    <property type="entry name" value="Class I glutamine amidotransferase-like"/>
    <property type="match status" value="1"/>
</dbReference>
<dbReference type="PANTHER" id="PTHR42701:SF1">
    <property type="entry name" value="IMIDAZOLE GLYCEROL PHOSPHATE SYNTHASE SUBUNIT HISH"/>
    <property type="match status" value="1"/>
</dbReference>
<dbReference type="GO" id="GO:0000105">
    <property type="term" value="P:L-histidine biosynthetic process"/>
    <property type="evidence" value="ECO:0007669"/>
    <property type="project" value="UniProtKB-UniRule"/>
</dbReference>
<evidence type="ECO:0000256" key="6">
    <source>
        <dbReference type="ARBA" id="ARBA00022801"/>
    </source>
</evidence>
<evidence type="ECO:0000256" key="9">
    <source>
        <dbReference type="ARBA" id="ARBA00023239"/>
    </source>
</evidence>
<dbReference type="PIRSF" id="PIRSF000495">
    <property type="entry name" value="Amidotransf_hisH"/>
    <property type="match status" value="1"/>
</dbReference>
<dbReference type="GO" id="GO:0000107">
    <property type="term" value="F:imidazoleglycerol-phosphate synthase activity"/>
    <property type="evidence" value="ECO:0007669"/>
    <property type="project" value="UniProtKB-UniRule"/>
</dbReference>
<keyword evidence="5 12" id="KW-0028">Amino-acid biosynthesis</keyword>
<dbReference type="GO" id="GO:0016829">
    <property type="term" value="F:lyase activity"/>
    <property type="evidence" value="ECO:0007669"/>
    <property type="project" value="UniProtKB-KW"/>
</dbReference>
<protein>
    <recommendedName>
        <fullName evidence="12">Imidazole glycerol phosphate synthase subunit HisH</fullName>
        <ecNumber evidence="12">4.3.2.10</ecNumber>
    </recommendedName>
    <alternativeName>
        <fullName evidence="12">IGP synthase glutaminase subunit</fullName>
        <ecNumber evidence="12">3.5.1.2</ecNumber>
    </alternativeName>
    <alternativeName>
        <fullName evidence="12">IGP synthase subunit HisH</fullName>
    </alternativeName>
    <alternativeName>
        <fullName evidence="12">ImGP synthase subunit HisH</fullName>
        <shortName evidence="12">IGPS subunit HisH</shortName>
    </alternativeName>
</protein>
<dbReference type="InterPro" id="IPR017926">
    <property type="entry name" value="GATASE"/>
</dbReference>
<evidence type="ECO:0000256" key="7">
    <source>
        <dbReference type="ARBA" id="ARBA00022962"/>
    </source>
</evidence>
<sequence>MIALIDYGMGNIFSVKKALELCGAGVLVTNNPADILSCEKIVLPGVGAFDDAMFELEKQGLVPVIKNEVKSKKPFLGICLGMHLLFENSEEAKIRKGLGILKGRVRKFLKGSQKVPHIGWNQVNLNNSGPMADGRWPMQCPLLKNIKDGSYVYFCHSYYVEPDDKSIVALTCDYGVDFTAGVWQGNVYGVQFHPEKSQEVGLKILENFVNLC</sequence>
<evidence type="ECO:0000313" key="15">
    <source>
        <dbReference type="EMBL" id="PIP19556.1"/>
    </source>
</evidence>
<name>A0A2G9YK00_9BACT</name>
<dbReference type="GO" id="GO:0005737">
    <property type="term" value="C:cytoplasm"/>
    <property type="evidence" value="ECO:0007669"/>
    <property type="project" value="UniProtKB-SubCell"/>
</dbReference>
<dbReference type="Pfam" id="PF00117">
    <property type="entry name" value="GATase"/>
    <property type="match status" value="1"/>
</dbReference>
<dbReference type="InterPro" id="IPR010139">
    <property type="entry name" value="Imidazole-glycPsynth_HisH"/>
</dbReference>
<keyword evidence="8 12" id="KW-0368">Histidine biosynthesis</keyword>
<keyword evidence="7 12" id="KW-0315">Glutamine amidotransferase</keyword>